<dbReference type="EMBL" id="DP000238">
    <property type="protein sequence ID" value="ABK77999.1"/>
    <property type="molecule type" value="Genomic_DNA"/>
</dbReference>
<dbReference type="Proteomes" id="UP000000758">
    <property type="component" value="Chromosome"/>
</dbReference>
<organism evidence="1 2">
    <name type="scientific">Cenarchaeum symbiosum (strain A)</name>
    <dbReference type="NCBI Taxonomy" id="414004"/>
    <lineage>
        <taxon>Archaea</taxon>
        <taxon>Nitrososphaerota</taxon>
        <taxon>Candidatus Cenarchaeales</taxon>
        <taxon>Candidatus Cenarchaeaceae</taxon>
        <taxon>Candidatus Cenarchaeum</taxon>
    </lineage>
</organism>
<sequence>MECGAGGSHEMCWFCSKGRHGDCMKEIPVNGRSDGPHDCTFDTRMVRCGCARCSGGSR</sequence>
<evidence type="ECO:0000313" key="1">
    <source>
        <dbReference type="EMBL" id="ABK77999.1"/>
    </source>
</evidence>
<dbReference type="AlphaFoldDB" id="A0RXD2"/>
<reference evidence="1 2" key="1">
    <citation type="journal article" date="2006" name="Proc. Natl. Acad. Sci. U.S.A.">
        <title>Genomic analysis of the uncultivated marine crenarchaeote Cenarchaeum symbiosum.</title>
        <authorList>
            <person name="Hallam S.J."/>
            <person name="Konstantinidis K.T."/>
            <person name="Putnam N."/>
            <person name="Schleper C."/>
            <person name="Watanabe Y."/>
            <person name="Sugahara J."/>
            <person name="Preston C."/>
            <person name="de la Torre J."/>
            <person name="Richardson P.M."/>
            <person name="DeLong E.F."/>
        </authorList>
    </citation>
    <scope>NUCLEOTIDE SEQUENCE [LARGE SCALE GENOMIC DNA]</scope>
    <source>
        <strain evidence="2">A</strain>
    </source>
</reference>
<dbReference type="PATRIC" id="fig|414004.10.peg.1260"/>
<keyword evidence="2" id="KW-1185">Reference proteome</keyword>
<dbReference type="EnsemblBacteria" id="ABK77999">
    <property type="protein sequence ID" value="ABK77999"/>
    <property type="gene ID" value="CENSYa_1376"/>
</dbReference>
<dbReference type="KEGG" id="csy:CENSYa_1376"/>
<name>A0RXD2_CENSY</name>
<evidence type="ECO:0000313" key="2">
    <source>
        <dbReference type="Proteomes" id="UP000000758"/>
    </source>
</evidence>
<dbReference type="STRING" id="414004.CENSYa_1376"/>
<dbReference type="HOGENOM" id="CLU_3057255_0_0_2"/>
<proteinExistence type="predicted"/>
<gene>
    <name evidence="1" type="ordered locus">CENSYa_1376</name>
</gene>
<protein>
    <submittedName>
        <fullName evidence="1">Uncharacterized protein</fullName>
    </submittedName>
</protein>
<accession>A0RXD2</accession>